<dbReference type="Gene3D" id="3.20.20.330">
    <property type="entry name" value="Homocysteine-binding-like domain"/>
    <property type="match status" value="1"/>
</dbReference>
<dbReference type="Pfam" id="PF02574">
    <property type="entry name" value="S-methyl_trans"/>
    <property type="match status" value="1"/>
</dbReference>
<dbReference type="SUPFAM" id="SSF82282">
    <property type="entry name" value="Homocysteine S-methyltransferase"/>
    <property type="match status" value="1"/>
</dbReference>
<evidence type="ECO:0000259" key="6">
    <source>
        <dbReference type="PROSITE" id="PS50970"/>
    </source>
</evidence>
<dbReference type="Proteomes" id="UP000319663">
    <property type="component" value="Unassembled WGS sequence"/>
</dbReference>
<proteinExistence type="predicted"/>
<dbReference type="PANTHER" id="PTHR46015">
    <property type="entry name" value="ZGC:172121"/>
    <property type="match status" value="1"/>
</dbReference>
<gene>
    <name evidence="7" type="ORF">MPDQ_006215</name>
</gene>
<reference evidence="7 8" key="1">
    <citation type="submission" date="2019-06" db="EMBL/GenBank/DDBJ databases">
        <title>Wine fermentation using esterase from Monascus purpureus.</title>
        <authorList>
            <person name="Geng C."/>
            <person name="Zhang Y."/>
        </authorList>
    </citation>
    <scope>NUCLEOTIDE SEQUENCE [LARGE SCALE GENOMIC DNA]</scope>
    <source>
        <strain evidence="7">HQ1</strain>
    </source>
</reference>
<evidence type="ECO:0000313" key="7">
    <source>
        <dbReference type="EMBL" id="TQB73129.1"/>
    </source>
</evidence>
<dbReference type="GO" id="GO:0032259">
    <property type="term" value="P:methylation"/>
    <property type="evidence" value="ECO:0007669"/>
    <property type="project" value="UniProtKB-KW"/>
</dbReference>
<evidence type="ECO:0000256" key="4">
    <source>
        <dbReference type="ARBA" id="ARBA00022833"/>
    </source>
</evidence>
<comment type="cofactor">
    <cofactor evidence="5">
        <name>Zn(2+)</name>
        <dbReference type="ChEBI" id="CHEBI:29105"/>
    </cofactor>
</comment>
<dbReference type="AlphaFoldDB" id="A0A507QZK5"/>
<keyword evidence="4 5" id="KW-0862">Zinc</keyword>
<dbReference type="GO" id="GO:0046872">
    <property type="term" value="F:metal ion binding"/>
    <property type="evidence" value="ECO:0007669"/>
    <property type="project" value="UniProtKB-KW"/>
</dbReference>
<dbReference type="InterPro" id="IPR036589">
    <property type="entry name" value="HCY_dom_sf"/>
</dbReference>
<feature type="binding site" evidence="5">
    <location>
        <position position="255"/>
    </location>
    <ligand>
        <name>Zn(2+)</name>
        <dbReference type="ChEBI" id="CHEBI:29105"/>
    </ligand>
</feature>
<feature type="binding site" evidence="5">
    <location>
        <position position="353"/>
    </location>
    <ligand>
        <name>Zn(2+)</name>
        <dbReference type="ChEBI" id="CHEBI:29105"/>
    </ligand>
</feature>
<organism evidence="7 8">
    <name type="scientific">Monascus purpureus</name>
    <name type="common">Red mold</name>
    <name type="synonym">Monascus anka</name>
    <dbReference type="NCBI Taxonomy" id="5098"/>
    <lineage>
        <taxon>Eukaryota</taxon>
        <taxon>Fungi</taxon>
        <taxon>Dikarya</taxon>
        <taxon>Ascomycota</taxon>
        <taxon>Pezizomycotina</taxon>
        <taxon>Eurotiomycetes</taxon>
        <taxon>Eurotiomycetidae</taxon>
        <taxon>Eurotiales</taxon>
        <taxon>Aspergillaceae</taxon>
        <taxon>Monascus</taxon>
    </lineage>
</organism>
<sequence>MDNLPLLFLDGGLGTTLEAPPYNVRFTSETPLWSSHLLLTDPNTLRDVHRAFVDAGADIVLTATYQTSIEGFIHTDPKYTREDAVRYMRSAIPLARGAFSPSRAHSRPLDAGKVALGKVALSLGPYGATMTPVSTEYTGLYSAEMDSEDALRKWHADRLRLFTEDDASWDGIVYVAFETVKRADEVRAIRGAVRDVISGTTRKPWWICGVFPSEEVDENEVRQWVRAALGPARDRDQNRNDNACLPRPWGIGLNCTRIGNVEHIVRVMEDELALLIREDGFTDEWAATRSGRPWLVLYPDGTRGERYDPATKQWVKTEGEEPVQPWEDMFCEVVEGIKRRQNAWEGLVLGGCCRTGPREIAALARKVGVK</sequence>
<dbReference type="EMBL" id="VIFY01000050">
    <property type="protein sequence ID" value="TQB73129.1"/>
    <property type="molecule type" value="Genomic_DNA"/>
</dbReference>
<dbReference type="PANTHER" id="PTHR46015:SF1">
    <property type="entry name" value="HOMOCYSTEINE S-METHYLTRANSFERASE-LIKE ISOFORM 1"/>
    <property type="match status" value="1"/>
</dbReference>
<evidence type="ECO:0000313" key="8">
    <source>
        <dbReference type="Proteomes" id="UP000319663"/>
    </source>
</evidence>
<evidence type="ECO:0000256" key="1">
    <source>
        <dbReference type="ARBA" id="ARBA00022603"/>
    </source>
</evidence>
<dbReference type="InterPro" id="IPR051486">
    <property type="entry name" value="Hcy_S-methyltransferase"/>
</dbReference>
<dbReference type="GO" id="GO:0008898">
    <property type="term" value="F:S-adenosylmethionine-homocysteine S-methyltransferase activity"/>
    <property type="evidence" value="ECO:0007669"/>
    <property type="project" value="TreeGrafter"/>
</dbReference>
<dbReference type="OrthoDB" id="261426at2759"/>
<dbReference type="GO" id="GO:0033528">
    <property type="term" value="P:S-methylmethionine cycle"/>
    <property type="evidence" value="ECO:0007669"/>
    <property type="project" value="TreeGrafter"/>
</dbReference>
<keyword evidence="1 5" id="KW-0489">Methyltransferase</keyword>
<evidence type="ECO:0000256" key="5">
    <source>
        <dbReference type="PROSITE-ProRule" id="PRU00333"/>
    </source>
</evidence>
<comment type="caution">
    <text evidence="7">The sequence shown here is derived from an EMBL/GenBank/DDBJ whole genome shotgun (WGS) entry which is preliminary data.</text>
</comment>
<feature type="domain" description="Hcy-binding" evidence="6">
    <location>
        <begin position="1"/>
        <end position="367"/>
    </location>
</feature>
<protein>
    <recommendedName>
        <fullName evidence="6">Hcy-binding domain-containing protein</fullName>
    </recommendedName>
</protein>
<keyword evidence="8" id="KW-1185">Reference proteome</keyword>
<dbReference type="GO" id="GO:0009086">
    <property type="term" value="P:methionine biosynthetic process"/>
    <property type="evidence" value="ECO:0007669"/>
    <property type="project" value="TreeGrafter"/>
</dbReference>
<name>A0A507QZK5_MONPU</name>
<dbReference type="InterPro" id="IPR003726">
    <property type="entry name" value="HCY_dom"/>
</dbReference>
<keyword evidence="2 5" id="KW-0808">Transferase</keyword>
<feature type="binding site" evidence="5">
    <location>
        <position position="352"/>
    </location>
    <ligand>
        <name>Zn(2+)</name>
        <dbReference type="ChEBI" id="CHEBI:29105"/>
    </ligand>
</feature>
<dbReference type="STRING" id="5098.A0A507QZK5"/>
<keyword evidence="3 5" id="KW-0479">Metal-binding</keyword>
<accession>A0A507QZK5</accession>
<dbReference type="PROSITE" id="PS50970">
    <property type="entry name" value="HCY"/>
    <property type="match status" value="1"/>
</dbReference>
<evidence type="ECO:0000256" key="2">
    <source>
        <dbReference type="ARBA" id="ARBA00022679"/>
    </source>
</evidence>
<evidence type="ECO:0000256" key="3">
    <source>
        <dbReference type="ARBA" id="ARBA00022723"/>
    </source>
</evidence>